<gene>
    <name evidence="1" type="ORF">MG293_001588</name>
</gene>
<sequence length="436" mass="48071">MRHISRESVRFFLQCLSSAQRVLGPFLPVLMLLQGSVCMYIETKPEKDNQFYLMGYAGSKVLMTHSILNLEFKEGIQKNGAFRKHFIYCCRKGLDQDLACSTYYGLNYVPLNSQVNPEVLQNVAIFGDKVLKEITRKQEVMMGEKPEKGFSRFLLYMGTAPMVENGNLRGIRTDLTHASSASFLWNPGICKYVAIVLAGVTADHGPVAKVTAESSRESPIGNDFVNRVETDKVDFIKIKFCSLTYIIKRVNVPPEEIPPISEYYLLPDSVTSPLILAPLLPYIKTLVITLAHLDIDDNLSISSSLINIIGKVPFATLQDYSSSSSGGLDGKASVYNVGDLGLSPGLGRSPGEGNGNPLQYYCLENPMDRGAWLMPRGISQNCCCQCPCPHRKPLLTHTSLRNPLTLAAAPAKRSCCSLPWMKGISSPPPFLTFNVG</sequence>
<proteinExistence type="predicted"/>
<protein>
    <submittedName>
        <fullName evidence="1">Uncharacterized protein</fullName>
    </submittedName>
</protein>
<accession>A0AAD4ULA2</accession>
<evidence type="ECO:0000313" key="1">
    <source>
        <dbReference type="EMBL" id="KAI4549258.1"/>
    </source>
</evidence>
<dbReference type="Proteomes" id="UP001214576">
    <property type="component" value="Unassembled WGS sequence"/>
</dbReference>
<dbReference type="EMBL" id="JAKZEL010000001">
    <property type="protein sequence ID" value="KAI4549258.1"/>
    <property type="molecule type" value="Genomic_DNA"/>
</dbReference>
<reference evidence="1" key="1">
    <citation type="submission" date="2022-03" db="EMBL/GenBank/DDBJ databases">
        <title>Genomic analyses of argali, domestic sheep and their hybrids provide insights into chromosomal evolution, heterosis and genetic basis of agronomic traits.</title>
        <authorList>
            <person name="Li M."/>
        </authorList>
    </citation>
    <scope>NUCLEOTIDE SEQUENCE</scope>
    <source>
        <strain evidence="1">CAU-MHL-2022a</strain>
        <tissue evidence="1">Skin</tissue>
    </source>
</reference>
<evidence type="ECO:0000313" key="2">
    <source>
        <dbReference type="Proteomes" id="UP001214576"/>
    </source>
</evidence>
<comment type="caution">
    <text evidence="1">The sequence shown here is derived from an EMBL/GenBank/DDBJ whole genome shotgun (WGS) entry which is preliminary data.</text>
</comment>
<keyword evidence="2" id="KW-1185">Reference proteome</keyword>
<organism evidence="1 2">
    <name type="scientific">Ovis ammon polii</name>
    <dbReference type="NCBI Taxonomy" id="230172"/>
    <lineage>
        <taxon>Eukaryota</taxon>
        <taxon>Metazoa</taxon>
        <taxon>Chordata</taxon>
        <taxon>Craniata</taxon>
        <taxon>Vertebrata</taxon>
        <taxon>Euteleostomi</taxon>
        <taxon>Mammalia</taxon>
        <taxon>Eutheria</taxon>
        <taxon>Laurasiatheria</taxon>
        <taxon>Artiodactyla</taxon>
        <taxon>Ruminantia</taxon>
        <taxon>Pecora</taxon>
        <taxon>Bovidae</taxon>
        <taxon>Caprinae</taxon>
        <taxon>Ovis</taxon>
    </lineage>
</organism>
<dbReference type="AlphaFoldDB" id="A0AAD4ULA2"/>
<name>A0AAD4ULA2_OVIAM</name>